<dbReference type="Proteomes" id="UP000759246">
    <property type="component" value="Unassembled WGS sequence"/>
</dbReference>
<gene>
    <name evidence="1" type="ORF">HXK09_02055</name>
</gene>
<reference evidence="1" key="1">
    <citation type="submission" date="2020-04" db="EMBL/GenBank/DDBJ databases">
        <title>Deep metagenomics examines the oral microbiome during advanced dental caries in children, revealing novel taxa and co-occurrences with host molecules.</title>
        <authorList>
            <person name="Baker J.L."/>
            <person name="Morton J.T."/>
            <person name="Dinis M."/>
            <person name="Alvarez R."/>
            <person name="Tran N.C."/>
            <person name="Knight R."/>
            <person name="Edlund A."/>
        </authorList>
    </citation>
    <scope>NUCLEOTIDE SEQUENCE</scope>
    <source>
        <strain evidence="1">JCVI_30_bin.13</strain>
    </source>
</reference>
<protein>
    <submittedName>
        <fullName evidence="1">Uncharacterized protein</fullName>
    </submittedName>
</protein>
<accession>A0A929WTS7</accession>
<evidence type="ECO:0000313" key="1">
    <source>
        <dbReference type="EMBL" id="MBF0965950.1"/>
    </source>
</evidence>
<dbReference type="AlphaFoldDB" id="A0A929WTS7"/>
<comment type="caution">
    <text evidence="1">The sequence shown here is derived from an EMBL/GenBank/DDBJ whole genome shotgun (WGS) entry which is preliminary data.</text>
</comment>
<evidence type="ECO:0000313" key="2">
    <source>
        <dbReference type="Proteomes" id="UP000759246"/>
    </source>
</evidence>
<sequence>MDDDLFAHVHQDLIFNDLPPNNSLYPRVIFGFIPAECFTHDLTAHAFTEINFDSMPVWDIECCYRTVFKITVDSAGFHEERVAALDPGQHYSLAGLMGGGSIPLSGLQKIYSTYHEVACRNFPKRPYA</sequence>
<dbReference type="EMBL" id="JABZGF010000027">
    <property type="protein sequence ID" value="MBF0965950.1"/>
    <property type="molecule type" value="Genomic_DNA"/>
</dbReference>
<proteinExistence type="predicted"/>
<organism evidence="1 2">
    <name type="scientific">Actinomyces bouchesdurhonensis</name>
    <dbReference type="NCBI Taxonomy" id="1852361"/>
    <lineage>
        <taxon>Bacteria</taxon>
        <taxon>Bacillati</taxon>
        <taxon>Actinomycetota</taxon>
        <taxon>Actinomycetes</taxon>
        <taxon>Actinomycetales</taxon>
        <taxon>Actinomycetaceae</taxon>
        <taxon>Actinomyces</taxon>
    </lineage>
</organism>
<name>A0A929WTS7_9ACTO</name>